<dbReference type="RefSeq" id="WP_209335015.1">
    <property type="nucleotide sequence ID" value="NZ_JAGIYY010000002.1"/>
</dbReference>
<dbReference type="PANTHER" id="PTHR23404">
    <property type="entry name" value="MOLYBDOPTERIN SYNTHASE RELATED"/>
    <property type="match status" value="1"/>
</dbReference>
<comment type="pathway">
    <text evidence="1">Cofactor biosynthesis; molybdopterin biosynthesis.</text>
</comment>
<evidence type="ECO:0000256" key="11">
    <source>
        <dbReference type="ARBA" id="ARBA00032474"/>
    </source>
</evidence>
<name>A0A8J7UIK9_9HYPH</name>
<comment type="catalytic activity">
    <reaction evidence="12">
        <text>2 [molybdopterin-synthase sulfur-carrier protein]-C-terminal-Gly-aminoethanethioate + cyclic pyranopterin phosphate + H2O = molybdopterin + 2 [molybdopterin-synthase sulfur-carrier protein]-C-terminal Gly-Gly + 2 H(+)</text>
        <dbReference type="Rhea" id="RHEA:26333"/>
        <dbReference type="Rhea" id="RHEA-COMP:12202"/>
        <dbReference type="Rhea" id="RHEA-COMP:19907"/>
        <dbReference type="ChEBI" id="CHEBI:15377"/>
        <dbReference type="ChEBI" id="CHEBI:15378"/>
        <dbReference type="ChEBI" id="CHEBI:58698"/>
        <dbReference type="ChEBI" id="CHEBI:59648"/>
        <dbReference type="ChEBI" id="CHEBI:90778"/>
        <dbReference type="ChEBI" id="CHEBI:232372"/>
        <dbReference type="EC" id="2.8.1.12"/>
    </reaction>
</comment>
<keyword evidence="5" id="KW-0501">Molybdenum cofactor biosynthesis</keyword>
<dbReference type="EC" id="2.8.1.12" evidence="3"/>
<comment type="function">
    <text evidence="6">Converts molybdopterin precursor Z into molybdopterin. This requires the incorporation of two sulfur atoms into precursor Z to generate a dithiolene group. The sulfur is provided by MoaD.</text>
</comment>
<evidence type="ECO:0000256" key="10">
    <source>
        <dbReference type="ARBA" id="ARBA00030781"/>
    </source>
</evidence>
<dbReference type="Proteomes" id="UP000666240">
    <property type="component" value="Unassembled WGS sequence"/>
</dbReference>
<evidence type="ECO:0000256" key="7">
    <source>
        <dbReference type="ARBA" id="ARBA00026066"/>
    </source>
</evidence>
<evidence type="ECO:0000256" key="1">
    <source>
        <dbReference type="ARBA" id="ARBA00005046"/>
    </source>
</evidence>
<dbReference type="GO" id="GO:0030366">
    <property type="term" value="F:molybdopterin synthase activity"/>
    <property type="evidence" value="ECO:0007669"/>
    <property type="project" value="UniProtKB-EC"/>
</dbReference>
<evidence type="ECO:0000256" key="6">
    <source>
        <dbReference type="ARBA" id="ARBA00025448"/>
    </source>
</evidence>
<dbReference type="CDD" id="cd00756">
    <property type="entry name" value="MoaE"/>
    <property type="match status" value="1"/>
</dbReference>
<dbReference type="Gene3D" id="3.90.1170.40">
    <property type="entry name" value="Molybdopterin biosynthesis MoaE subunit"/>
    <property type="match status" value="1"/>
</dbReference>
<organism evidence="13 14">
    <name type="scientific">Tianweitania sediminis</name>
    <dbReference type="NCBI Taxonomy" id="1502156"/>
    <lineage>
        <taxon>Bacteria</taxon>
        <taxon>Pseudomonadati</taxon>
        <taxon>Pseudomonadota</taxon>
        <taxon>Alphaproteobacteria</taxon>
        <taxon>Hyphomicrobiales</taxon>
        <taxon>Phyllobacteriaceae</taxon>
        <taxon>Tianweitania</taxon>
    </lineage>
</organism>
<evidence type="ECO:0000256" key="12">
    <source>
        <dbReference type="ARBA" id="ARBA00049878"/>
    </source>
</evidence>
<dbReference type="AlphaFoldDB" id="A0A8J7UIK9"/>
<proteinExistence type="inferred from homology"/>
<dbReference type="InterPro" id="IPR003448">
    <property type="entry name" value="Mopterin_biosynth_MoaE"/>
</dbReference>
<reference evidence="13" key="1">
    <citation type="submission" date="2021-03" db="EMBL/GenBank/DDBJ databases">
        <title>Genome sequencing and assembly of Tianweitania sediminis.</title>
        <authorList>
            <person name="Chhetri G."/>
        </authorList>
    </citation>
    <scope>NUCLEOTIDE SEQUENCE</scope>
    <source>
        <strain evidence="13">Z8</strain>
    </source>
</reference>
<comment type="subunit">
    <text evidence="7">Heterotetramer of 2 MoaD subunits and 2 MoaE subunits. Also stable as homodimer. The enzyme changes between these two forms during catalysis.</text>
</comment>
<evidence type="ECO:0000256" key="5">
    <source>
        <dbReference type="ARBA" id="ARBA00023150"/>
    </source>
</evidence>
<evidence type="ECO:0000256" key="8">
    <source>
        <dbReference type="ARBA" id="ARBA00029745"/>
    </source>
</evidence>
<evidence type="ECO:0000256" key="4">
    <source>
        <dbReference type="ARBA" id="ARBA00013858"/>
    </source>
</evidence>
<sequence>MSPALSVRVQREDFDTAAEIKLAGETSRQTGAVVSFTGICRDDDGGLAALELEHYPGMAERALAATAQEALDRWRLLAITIIHRFGRIVPGENIVLVVTASTHRQAAFEAASFLMDFLKSRAPFWKKIISGDGSDSGWVDAKDTDEDALRRWSETHGCDR</sequence>
<gene>
    <name evidence="13" type="ORF">J5Y06_10205</name>
</gene>
<keyword evidence="14" id="KW-1185">Reference proteome</keyword>
<evidence type="ECO:0000256" key="2">
    <source>
        <dbReference type="ARBA" id="ARBA00005426"/>
    </source>
</evidence>
<dbReference type="EMBL" id="JAGIYY010000002">
    <property type="protein sequence ID" value="MBP0439023.1"/>
    <property type="molecule type" value="Genomic_DNA"/>
</dbReference>
<evidence type="ECO:0000313" key="13">
    <source>
        <dbReference type="EMBL" id="MBP0439023.1"/>
    </source>
</evidence>
<dbReference type="UniPathway" id="UPA00344"/>
<dbReference type="GO" id="GO:0006777">
    <property type="term" value="P:Mo-molybdopterin cofactor biosynthetic process"/>
    <property type="evidence" value="ECO:0007669"/>
    <property type="project" value="UniProtKB-KW"/>
</dbReference>
<comment type="similarity">
    <text evidence="2">Belongs to the MoaE family.</text>
</comment>
<evidence type="ECO:0000256" key="3">
    <source>
        <dbReference type="ARBA" id="ARBA00011950"/>
    </source>
</evidence>
<comment type="caution">
    <text evidence="13">The sequence shown here is derived from an EMBL/GenBank/DDBJ whole genome shotgun (WGS) entry which is preliminary data.</text>
</comment>
<evidence type="ECO:0000313" key="14">
    <source>
        <dbReference type="Proteomes" id="UP000666240"/>
    </source>
</evidence>
<dbReference type="SUPFAM" id="SSF54690">
    <property type="entry name" value="Molybdopterin synthase subunit MoaE"/>
    <property type="match status" value="1"/>
</dbReference>
<dbReference type="InterPro" id="IPR036563">
    <property type="entry name" value="MoaE_sf"/>
</dbReference>
<evidence type="ECO:0000256" key="9">
    <source>
        <dbReference type="ARBA" id="ARBA00030407"/>
    </source>
</evidence>
<protein>
    <recommendedName>
        <fullName evidence="4">Molybdopterin synthase catalytic subunit</fullName>
        <ecNumber evidence="3">2.8.1.12</ecNumber>
    </recommendedName>
    <alternativeName>
        <fullName evidence="10">MPT synthase subunit 2</fullName>
    </alternativeName>
    <alternativeName>
        <fullName evidence="8">Molybdenum cofactor biosynthesis protein E</fullName>
    </alternativeName>
    <alternativeName>
        <fullName evidence="9">Molybdopterin-converting factor large subunit</fullName>
    </alternativeName>
    <alternativeName>
        <fullName evidence="11">Molybdopterin-converting factor subunit 2</fullName>
    </alternativeName>
</protein>
<dbReference type="Pfam" id="PF02391">
    <property type="entry name" value="MoaE"/>
    <property type="match status" value="1"/>
</dbReference>
<accession>A0A8J7UIK9</accession>